<dbReference type="Gene3D" id="6.20.250.70">
    <property type="match status" value="1"/>
</dbReference>
<name>A0A4Y2T2E6_ARAVE</name>
<reference evidence="2 6" key="1">
    <citation type="journal article" date="2019" name="Sci. Rep.">
        <title>Orb-weaving spider Araneus ventricosus genome elucidates the spidroin gene catalogue.</title>
        <authorList>
            <person name="Kono N."/>
            <person name="Nakamura H."/>
            <person name="Ohtoshi R."/>
            <person name="Moran D.A.P."/>
            <person name="Shinohara A."/>
            <person name="Yoshida Y."/>
            <person name="Fujiwara M."/>
            <person name="Mori M."/>
            <person name="Tomita M."/>
            <person name="Arakawa K."/>
        </authorList>
    </citation>
    <scope>NUCLEOTIDE SEQUENCE [LARGE SCALE GENOMIC DNA]</scope>
</reference>
<proteinExistence type="predicted"/>
<accession>A0A4Y2T2E6</accession>
<feature type="compositionally biased region" description="Basic and acidic residues" evidence="1">
    <location>
        <begin position="121"/>
        <end position="132"/>
    </location>
</feature>
<comment type="caution">
    <text evidence="2">The sequence shown here is derived from an EMBL/GenBank/DDBJ whole genome shotgun (WGS) entry which is preliminary data.</text>
</comment>
<evidence type="ECO:0000313" key="3">
    <source>
        <dbReference type="EMBL" id="GBN93322.1"/>
    </source>
</evidence>
<gene>
    <name evidence="5" type="ORF">AVEN_137893_1</name>
    <name evidence="2" type="ORF">AVEN_212001_1</name>
    <name evidence="4" type="ORF">AVEN_22743_1</name>
    <name evidence="3" type="ORF">AVEN_46215_1</name>
</gene>
<dbReference type="Proteomes" id="UP000499080">
    <property type="component" value="Unassembled WGS sequence"/>
</dbReference>
<feature type="compositionally biased region" description="Basic and acidic residues" evidence="1">
    <location>
        <begin position="152"/>
        <end position="162"/>
    </location>
</feature>
<feature type="region of interest" description="Disordered" evidence="1">
    <location>
        <begin position="121"/>
        <end position="217"/>
    </location>
</feature>
<evidence type="ECO:0000313" key="2">
    <source>
        <dbReference type="EMBL" id="GBN93305.1"/>
    </source>
</evidence>
<dbReference type="EMBL" id="BGPR01024880">
    <property type="protein sequence ID" value="GBN93305.1"/>
    <property type="molecule type" value="Genomic_DNA"/>
</dbReference>
<evidence type="ECO:0000256" key="1">
    <source>
        <dbReference type="SAM" id="MobiDB-lite"/>
    </source>
</evidence>
<organism evidence="2 6">
    <name type="scientific">Araneus ventricosus</name>
    <name type="common">Orbweaver spider</name>
    <name type="synonym">Epeira ventricosa</name>
    <dbReference type="NCBI Taxonomy" id="182803"/>
    <lineage>
        <taxon>Eukaryota</taxon>
        <taxon>Metazoa</taxon>
        <taxon>Ecdysozoa</taxon>
        <taxon>Arthropoda</taxon>
        <taxon>Chelicerata</taxon>
        <taxon>Arachnida</taxon>
        <taxon>Araneae</taxon>
        <taxon>Araneomorphae</taxon>
        <taxon>Entelegynae</taxon>
        <taxon>Araneoidea</taxon>
        <taxon>Araneidae</taxon>
        <taxon>Araneus</taxon>
    </lineage>
</organism>
<protein>
    <submittedName>
        <fullName evidence="2">Uncharacterized protein</fullName>
    </submittedName>
</protein>
<dbReference type="EMBL" id="BGPR01043693">
    <property type="protein sequence ID" value="GBO20324.1"/>
    <property type="molecule type" value="Genomic_DNA"/>
</dbReference>
<feature type="compositionally biased region" description="Basic residues" evidence="1">
    <location>
        <begin position="183"/>
        <end position="192"/>
    </location>
</feature>
<evidence type="ECO:0000313" key="6">
    <source>
        <dbReference type="Proteomes" id="UP000499080"/>
    </source>
</evidence>
<keyword evidence="6" id="KW-1185">Reference proteome</keyword>
<dbReference type="EMBL" id="BGPR01043692">
    <property type="protein sequence ID" value="GBO20322.1"/>
    <property type="molecule type" value="Genomic_DNA"/>
</dbReference>
<sequence>MNSTAEAVNFECPKGFSKEDAQSQLYFEDIDDDSELWLVRVPNDMDPNDLENQVISMNKHSEILGGSDGKFYECFTEKCVMPNVCLVLPHKEDRTLEEIRKPFKGSLLVTDYVMDNVVKMEAEENEPKKEPTTEEQQNGDTSPRKKSKSHKSSKENKNKEDLDLSFNLNLEDDDQASSSQQKTSKKSKKKKSRDSDSLKVEPMSDADEFPNCKSQKK</sequence>
<dbReference type="EMBL" id="BGPR01024889">
    <property type="protein sequence ID" value="GBN93322.1"/>
    <property type="molecule type" value="Genomic_DNA"/>
</dbReference>
<evidence type="ECO:0000313" key="5">
    <source>
        <dbReference type="EMBL" id="GBO20324.1"/>
    </source>
</evidence>
<dbReference type="AlphaFoldDB" id="A0A4Y2T2E6"/>
<evidence type="ECO:0000313" key="4">
    <source>
        <dbReference type="EMBL" id="GBO20322.1"/>
    </source>
</evidence>
<dbReference type="OrthoDB" id="6432813at2759"/>